<sequence length="174" mass="19571">MPSSNATSTPMKKLHLLRTHLINAVPGLARDPSRLLTFVEDGSLEFRRGPNLSHEYQFAAQLVLTDFGDDLDTVMVPLLQWLAEYQPDADPGEAVSFEAEILSNQSVDVALRVRLTERVIAKVDCDSGHIHVDHVVSRFERDACPISRWQLLLRDAEADDDYTLAAEWGETDER</sequence>
<dbReference type="Proteomes" id="UP000000239">
    <property type="component" value="Chromosome"/>
</dbReference>
<keyword evidence="2" id="KW-1185">Reference proteome</keyword>
<proteinExistence type="predicted"/>
<protein>
    <recommendedName>
        <fullName evidence="3">Tail completion protein R (GpR)</fullName>
    </recommendedName>
</protein>
<gene>
    <name evidence="1" type="ordered locus">Csal_1390</name>
</gene>
<organism evidence="1 2">
    <name type="scientific">Chromohalobacter israelensis (strain ATCC BAA-138 / DSM 3043 / CIP 106854 / NCIMB 13768 / 1H11)</name>
    <name type="common">Chromohalobacter salexigens</name>
    <dbReference type="NCBI Taxonomy" id="290398"/>
    <lineage>
        <taxon>Bacteria</taxon>
        <taxon>Pseudomonadati</taxon>
        <taxon>Pseudomonadota</taxon>
        <taxon>Gammaproteobacteria</taxon>
        <taxon>Oceanospirillales</taxon>
        <taxon>Halomonadaceae</taxon>
        <taxon>Chromohalobacter</taxon>
    </lineage>
</organism>
<dbReference type="HOGENOM" id="CLU_122706_0_0_6"/>
<accession>Q1QXR3</accession>
<dbReference type="AlphaFoldDB" id="Q1QXR3"/>
<evidence type="ECO:0000313" key="1">
    <source>
        <dbReference type="EMBL" id="ABE58745.1"/>
    </source>
</evidence>
<dbReference type="Pfam" id="PF06891">
    <property type="entry name" value="P2_Phage_GpR"/>
    <property type="match status" value="1"/>
</dbReference>
<dbReference type="STRING" id="290398.Csal_1390"/>
<evidence type="ECO:0008006" key="3">
    <source>
        <dbReference type="Google" id="ProtNLM"/>
    </source>
</evidence>
<dbReference type="EMBL" id="CP000285">
    <property type="protein sequence ID" value="ABE58745.1"/>
    <property type="molecule type" value="Genomic_DNA"/>
</dbReference>
<name>Q1QXR3_CHRI1</name>
<reference evidence="1 2" key="1">
    <citation type="journal article" date="2011" name="Stand. Genomic Sci.">
        <title>Complete genome sequence of the halophilic and highly halotolerant Chromohalobacter salexigens type strain (1H11(T)).</title>
        <authorList>
            <person name="Copeland A."/>
            <person name="O'Connor K."/>
            <person name="Lucas S."/>
            <person name="Lapidus A."/>
            <person name="Berry K.W."/>
            <person name="Detter J.C."/>
            <person name="Del Rio T.G."/>
            <person name="Hammon N."/>
            <person name="Dalin E."/>
            <person name="Tice H."/>
            <person name="Pitluck S."/>
            <person name="Bruce D."/>
            <person name="Goodwin L."/>
            <person name="Han C."/>
            <person name="Tapia R."/>
            <person name="Saunders E."/>
            <person name="Schmutz J."/>
            <person name="Brettin T."/>
            <person name="Larimer F."/>
            <person name="Land M."/>
            <person name="Hauser L."/>
            <person name="Vargas C."/>
            <person name="Nieto J.J."/>
            <person name="Kyrpides N.C."/>
            <person name="Ivanova N."/>
            <person name="Goker M."/>
            <person name="Klenk H.P."/>
            <person name="Csonka L.N."/>
            <person name="Woyke T."/>
        </authorList>
    </citation>
    <scope>NUCLEOTIDE SEQUENCE [LARGE SCALE GENOMIC DNA]</scope>
    <source>
        <strain evidence="2">ATCC BAA-138 / DSM 3043 / CIP 106854 / NCIMB 13768 / 1H11</strain>
    </source>
</reference>
<evidence type="ECO:0000313" key="2">
    <source>
        <dbReference type="Proteomes" id="UP000000239"/>
    </source>
</evidence>
<dbReference type="InterPro" id="IPR009678">
    <property type="entry name" value="Phage_tail_completion_R"/>
</dbReference>
<dbReference type="KEGG" id="csa:Csal_1390"/>
<dbReference type="OrthoDB" id="8564199at2"/>
<dbReference type="eggNOG" id="ENOG5032RTF">
    <property type="taxonomic scope" value="Bacteria"/>
</dbReference>